<keyword evidence="2 10" id="KW-0963">Cytoplasm</keyword>
<dbReference type="FunFam" id="3.30.230.40:FF:000001">
    <property type="entry name" value="Imidazoleglycerol-phosphate dehydratase HisB"/>
    <property type="match status" value="1"/>
</dbReference>
<dbReference type="NCBIfam" id="TIGR01261">
    <property type="entry name" value="hisB_Nterm"/>
    <property type="match status" value="1"/>
</dbReference>
<dbReference type="PANTHER" id="PTHR23133:SF2">
    <property type="entry name" value="IMIDAZOLEGLYCEROL-PHOSPHATE DEHYDRATASE"/>
    <property type="match status" value="1"/>
</dbReference>
<reference evidence="11" key="1">
    <citation type="journal article" date="2020" name="mSystems">
        <title>Genome- and Community-Level Interaction Insights into Carbon Utilization and Element Cycling Functions of Hydrothermarchaeota in Hydrothermal Sediment.</title>
        <authorList>
            <person name="Zhou Z."/>
            <person name="Liu Y."/>
            <person name="Xu W."/>
            <person name="Pan J."/>
            <person name="Luo Z.H."/>
            <person name="Li M."/>
        </authorList>
    </citation>
    <scope>NUCLEOTIDE SEQUENCE [LARGE SCALE GENOMIC DNA]</scope>
    <source>
        <strain evidence="11">HyVt-456</strain>
    </source>
</reference>
<comment type="subcellular location">
    <subcellularLocation>
        <location evidence="10">Cytoplasm</location>
    </subcellularLocation>
</comment>
<dbReference type="GO" id="GO:0004401">
    <property type="term" value="F:histidinol-phosphatase activity"/>
    <property type="evidence" value="ECO:0007669"/>
    <property type="project" value="UniProtKB-UniRule"/>
</dbReference>
<evidence type="ECO:0000256" key="4">
    <source>
        <dbReference type="ARBA" id="ARBA00022723"/>
    </source>
</evidence>
<evidence type="ECO:0000256" key="10">
    <source>
        <dbReference type="HAMAP-Rule" id="MF_01022"/>
    </source>
</evidence>
<evidence type="ECO:0000256" key="1">
    <source>
        <dbReference type="ARBA" id="ARBA00005047"/>
    </source>
</evidence>
<evidence type="ECO:0000256" key="3">
    <source>
        <dbReference type="ARBA" id="ARBA00022605"/>
    </source>
</evidence>
<keyword evidence="6 10" id="KW-0460">Magnesium</keyword>
<comment type="pathway">
    <text evidence="10">Amino-acid biosynthesis; L-histidine biosynthesis; L-histidine from 5-phospho-alpha-D-ribose 1-diphosphate: step 8/9.</text>
</comment>
<keyword evidence="7 10" id="KW-0368">Histidine biosynthesis</keyword>
<comment type="catalytic activity">
    <reaction evidence="10">
        <text>D-erythro-1-(imidazol-4-yl)glycerol 3-phosphate = 3-(imidazol-4-yl)-2-oxopropyl phosphate + H2O</text>
        <dbReference type="Rhea" id="RHEA:11040"/>
        <dbReference type="ChEBI" id="CHEBI:15377"/>
        <dbReference type="ChEBI" id="CHEBI:57766"/>
        <dbReference type="ChEBI" id="CHEBI:58278"/>
        <dbReference type="EC" id="4.2.1.19"/>
    </reaction>
</comment>
<dbReference type="GO" id="GO:0000105">
    <property type="term" value="P:L-histidine biosynthetic process"/>
    <property type="evidence" value="ECO:0007669"/>
    <property type="project" value="UniProtKB-UniRule"/>
</dbReference>
<comment type="caution">
    <text evidence="11">The sequence shown here is derived from an EMBL/GenBank/DDBJ whole genome shotgun (WGS) entry which is preliminary data.</text>
</comment>
<dbReference type="PANTHER" id="PTHR23133">
    <property type="entry name" value="IMIDAZOLEGLYCEROL-PHOSPHATE DEHYDRATASE HIS7"/>
    <property type="match status" value="1"/>
</dbReference>
<dbReference type="InterPro" id="IPR020566">
    <property type="entry name" value="His_synth_bifunc_HisB"/>
</dbReference>
<feature type="active site" description="Nucleophile" evidence="10">
    <location>
        <position position="8"/>
    </location>
</feature>
<dbReference type="GO" id="GO:0004424">
    <property type="term" value="F:imidazoleglycerol-phosphate dehydratase activity"/>
    <property type="evidence" value="ECO:0007669"/>
    <property type="project" value="UniProtKB-UniRule"/>
</dbReference>
<dbReference type="InterPro" id="IPR000807">
    <property type="entry name" value="ImidazoleglycerolP_deHydtase"/>
</dbReference>
<dbReference type="InterPro" id="IPR020568">
    <property type="entry name" value="Ribosomal_Su5_D2-typ_SF"/>
</dbReference>
<dbReference type="NCBIfam" id="NF003937">
    <property type="entry name" value="PRK05446.1"/>
    <property type="match status" value="1"/>
</dbReference>
<protein>
    <recommendedName>
        <fullName evidence="10">Histidine biosynthesis bifunctional protein HisB</fullName>
    </recommendedName>
    <domain>
        <recommendedName>
            <fullName evidence="10">Histidinol-phosphatase</fullName>
            <ecNumber evidence="10">3.1.3.15</ecNumber>
        </recommendedName>
    </domain>
    <domain>
        <recommendedName>
            <fullName evidence="10">Imidazoleglycerol-phosphate dehydratase</fullName>
            <shortName evidence="10">IGPD</shortName>
            <ecNumber evidence="10">4.2.1.19</ecNumber>
        </recommendedName>
    </domain>
</protein>
<name>A0A7V1LLA2_CALAY</name>
<keyword evidence="5 10" id="KW-0378">Hydrolase</keyword>
<evidence type="ECO:0000256" key="8">
    <source>
        <dbReference type="ARBA" id="ARBA00023239"/>
    </source>
</evidence>
<dbReference type="Proteomes" id="UP000886005">
    <property type="component" value="Unassembled WGS sequence"/>
</dbReference>
<evidence type="ECO:0000256" key="6">
    <source>
        <dbReference type="ARBA" id="ARBA00022842"/>
    </source>
</evidence>
<dbReference type="AlphaFoldDB" id="A0A7V1LLA2"/>
<keyword evidence="4 10" id="KW-0479">Metal-binding</keyword>
<dbReference type="NCBIfam" id="TIGR01656">
    <property type="entry name" value="Histidinol-ppas"/>
    <property type="match status" value="1"/>
</dbReference>
<dbReference type="SUPFAM" id="SSF54211">
    <property type="entry name" value="Ribosomal protein S5 domain 2-like"/>
    <property type="match status" value="2"/>
</dbReference>
<comment type="caution">
    <text evidence="10">Lacks conserved residue(s) required for the propagation of feature annotation.</text>
</comment>
<gene>
    <name evidence="10 11" type="primary">hisB</name>
    <name evidence="11" type="ORF">ENJ10_05350</name>
</gene>
<evidence type="ECO:0000256" key="7">
    <source>
        <dbReference type="ARBA" id="ARBA00023102"/>
    </source>
</evidence>
<feature type="binding site" evidence="10">
    <location>
        <position position="8"/>
    </location>
    <ligand>
        <name>Mg(2+)</name>
        <dbReference type="ChEBI" id="CHEBI:18420"/>
    </ligand>
</feature>
<keyword evidence="3 10" id="KW-0028">Amino-acid biosynthesis</keyword>
<dbReference type="InterPro" id="IPR036412">
    <property type="entry name" value="HAD-like_sf"/>
</dbReference>
<dbReference type="EMBL" id="DRLD01000149">
    <property type="protein sequence ID" value="HED10091.1"/>
    <property type="molecule type" value="Genomic_DNA"/>
</dbReference>
<proteinExistence type="inferred from homology"/>
<dbReference type="FunFam" id="3.30.230.40:FF:000003">
    <property type="entry name" value="Imidazoleglycerol-phosphate dehydratase HisB"/>
    <property type="match status" value="1"/>
</dbReference>
<dbReference type="Gene3D" id="3.40.50.1000">
    <property type="entry name" value="HAD superfamily/HAD-like"/>
    <property type="match status" value="1"/>
</dbReference>
<evidence type="ECO:0000256" key="5">
    <source>
        <dbReference type="ARBA" id="ARBA00022801"/>
    </source>
</evidence>
<dbReference type="Pfam" id="PF00475">
    <property type="entry name" value="IGPD"/>
    <property type="match status" value="1"/>
</dbReference>
<comment type="similarity">
    <text evidence="10">In the N-terminal section; belongs to the histidinol-phosphatase family.</text>
</comment>
<evidence type="ECO:0000256" key="9">
    <source>
        <dbReference type="ARBA" id="ARBA00023268"/>
    </source>
</evidence>
<dbReference type="InterPro" id="IPR023214">
    <property type="entry name" value="HAD_sf"/>
</dbReference>
<dbReference type="HAMAP" id="MF_00076">
    <property type="entry name" value="HisB"/>
    <property type="match status" value="1"/>
</dbReference>
<comment type="pathway">
    <text evidence="1 10">Amino-acid biosynthesis; L-histidine biosynthesis; L-histidine from 5-phospho-alpha-D-ribose 1-diphosphate: step 6/9.</text>
</comment>
<dbReference type="EC" id="3.1.3.15" evidence="10"/>
<dbReference type="UniPathway" id="UPA00031">
    <property type="reaction ID" value="UER00011"/>
</dbReference>
<feature type="region of interest" description="Histidinol-phosphatase" evidence="10">
    <location>
        <begin position="1"/>
        <end position="172"/>
    </location>
</feature>
<dbReference type="InterPro" id="IPR006549">
    <property type="entry name" value="HAD-SF_hydro_IIIA"/>
</dbReference>
<dbReference type="NCBIfam" id="NF002114">
    <property type="entry name" value="PRK00951.2-4"/>
    <property type="match status" value="1"/>
</dbReference>
<dbReference type="InterPro" id="IPR005954">
    <property type="entry name" value="HisB_N"/>
</dbReference>
<dbReference type="HAMAP" id="MF_01022">
    <property type="entry name" value="Bifunc_HisB"/>
    <property type="match status" value="1"/>
</dbReference>
<feature type="region of interest" description="Imidazoleglycerol-phosphate dehydratase" evidence="10">
    <location>
        <begin position="173"/>
        <end position="362"/>
    </location>
</feature>
<feature type="binding site" evidence="10">
    <location>
        <position position="10"/>
    </location>
    <ligand>
        <name>Mg(2+)</name>
        <dbReference type="ChEBI" id="CHEBI:18420"/>
    </ligand>
</feature>
<organism evidence="11">
    <name type="scientific">Caldithrix abyssi</name>
    <dbReference type="NCBI Taxonomy" id="187145"/>
    <lineage>
        <taxon>Bacteria</taxon>
        <taxon>Pseudomonadati</taxon>
        <taxon>Calditrichota</taxon>
        <taxon>Calditrichia</taxon>
        <taxon>Calditrichales</taxon>
        <taxon>Calditrichaceae</taxon>
        <taxon>Caldithrix</taxon>
    </lineage>
</organism>
<dbReference type="NCBIfam" id="NF002111">
    <property type="entry name" value="PRK00951.2-1"/>
    <property type="match status" value="1"/>
</dbReference>
<comment type="catalytic activity">
    <reaction evidence="10">
        <text>L-histidinol phosphate + H2O = L-histidinol + phosphate</text>
        <dbReference type="Rhea" id="RHEA:14465"/>
        <dbReference type="ChEBI" id="CHEBI:15377"/>
        <dbReference type="ChEBI" id="CHEBI:43474"/>
        <dbReference type="ChEBI" id="CHEBI:57699"/>
        <dbReference type="ChEBI" id="CHEBI:57980"/>
        <dbReference type="EC" id="3.1.3.15"/>
    </reaction>
</comment>
<dbReference type="InterPro" id="IPR020565">
    <property type="entry name" value="ImidazoleglycerP_deHydtase_CS"/>
</dbReference>
<dbReference type="SUPFAM" id="SSF56784">
    <property type="entry name" value="HAD-like"/>
    <property type="match status" value="1"/>
</dbReference>
<dbReference type="PROSITE" id="PS00955">
    <property type="entry name" value="IGP_DEHYDRATASE_2"/>
    <property type="match status" value="1"/>
</dbReference>
<dbReference type="InterPro" id="IPR006543">
    <property type="entry name" value="Histidinol-phos"/>
</dbReference>
<evidence type="ECO:0000313" key="11">
    <source>
        <dbReference type="EMBL" id="HED10091.1"/>
    </source>
</evidence>
<dbReference type="EC" id="4.2.1.19" evidence="10"/>
<feature type="binding site" evidence="10">
    <location>
        <position position="128"/>
    </location>
    <ligand>
        <name>Mg(2+)</name>
        <dbReference type="ChEBI" id="CHEBI:18420"/>
    </ligand>
</feature>
<dbReference type="PROSITE" id="PS00954">
    <property type="entry name" value="IGP_DEHYDRATASE_1"/>
    <property type="match status" value="1"/>
</dbReference>
<comment type="similarity">
    <text evidence="10">In the C-terminal section; belongs to the imidazoleglycerol-phosphate dehydratase family.</text>
</comment>
<feature type="active site" description="Proton donor" evidence="10">
    <location>
        <position position="10"/>
    </location>
</feature>
<accession>A0A7V1LLA2</accession>
<dbReference type="Pfam" id="PF13242">
    <property type="entry name" value="Hydrolase_like"/>
    <property type="match status" value="1"/>
</dbReference>
<keyword evidence="8 10" id="KW-0456">Lyase</keyword>
<dbReference type="CDD" id="cd07914">
    <property type="entry name" value="IGPD"/>
    <property type="match status" value="1"/>
</dbReference>
<dbReference type="GO" id="GO:0046872">
    <property type="term" value="F:metal ion binding"/>
    <property type="evidence" value="ECO:0007669"/>
    <property type="project" value="UniProtKB-KW"/>
</dbReference>
<dbReference type="Gene3D" id="3.30.230.40">
    <property type="entry name" value="Imidazole glycerol phosphate dehydratase, domain 1"/>
    <property type="match status" value="2"/>
</dbReference>
<sequence>MKKVLFIDRDGTLIVEPEDEQIDSLEKLAFVPGAIGALARIARETDYRLVMVTNQDGLGTASFPEETFWPAHNKMLEILAGEGVVFDEILIDRSFPRDNAPTRKPGTALLTHYLKGDYNLADSYVIGDRISDLELARNLGARAIFISGNGDERAELSSASWDEICRYLKERPRRATVRRTTHETDIAVTVNLDGNGQADIATGLGFFDHMLEQLARHGGLDLKIKVRGDLQVDEHHTIEDTGLALGQAFDRALGSRKGVRRYGFLLPMDESLARVAIDFGGRSWLVWQARFAREKIGDMPTEMFSHFFKSFCDTARCTLNVEVQGENEHHKIEAVFKAWARAVQMAVARTHDGQLPSTKGSL</sequence>
<keyword evidence="9 10" id="KW-0511">Multifunctional enzyme</keyword>
<comment type="cofactor">
    <cofactor evidence="10">
        <name>Mg(2+)</name>
        <dbReference type="ChEBI" id="CHEBI:18420"/>
    </cofactor>
</comment>
<dbReference type="NCBIfam" id="TIGR01662">
    <property type="entry name" value="HAD-SF-IIIA"/>
    <property type="match status" value="1"/>
</dbReference>
<dbReference type="InterPro" id="IPR038494">
    <property type="entry name" value="IGPD_sf"/>
</dbReference>
<evidence type="ECO:0000256" key="2">
    <source>
        <dbReference type="ARBA" id="ARBA00022490"/>
    </source>
</evidence>
<dbReference type="GO" id="GO:0005737">
    <property type="term" value="C:cytoplasm"/>
    <property type="evidence" value="ECO:0007669"/>
    <property type="project" value="UniProtKB-SubCell"/>
</dbReference>